<keyword evidence="4" id="KW-0963">Cytoplasm</keyword>
<name>A0AAV1FYW5_XYRNO</name>
<evidence type="ECO:0000313" key="7">
    <source>
        <dbReference type="EMBL" id="CAJ1066802.1"/>
    </source>
</evidence>
<comment type="similarity">
    <text evidence="2">Belongs to the CCDC172 family.</text>
</comment>
<evidence type="ECO:0000256" key="5">
    <source>
        <dbReference type="ARBA" id="ARBA00023054"/>
    </source>
</evidence>
<sequence length="258" mass="30340">MSLDSFFQQVLLTEQQLSKQTQKLKEVKVAIIRSKEQIKSSSENLERLKTEIGEKGQQLSVMRLQHDLMKKHEKQMLEKTEELLCQKNQLQQHLTKIKKESTEEREKFLQEITKFNCDFSLGQNREMEFESQTRAEILNLEREIESIHKEMEQMSNRNSHMISMQEQKKALQLELESLGDIQKDLDRQLSEAEAVTDSLRAESGFMSQKPLTDSTCLRLRKELEMHKEGELELLKEGLIAEIRFLKSKLESSQGREQR</sequence>
<evidence type="ECO:0000256" key="1">
    <source>
        <dbReference type="ARBA" id="ARBA00004496"/>
    </source>
</evidence>
<dbReference type="InterPro" id="IPR029618">
    <property type="entry name" value="CCDC172"/>
</dbReference>
<keyword evidence="8" id="KW-1185">Reference proteome</keyword>
<evidence type="ECO:0000256" key="2">
    <source>
        <dbReference type="ARBA" id="ARBA00008975"/>
    </source>
</evidence>
<evidence type="ECO:0000256" key="3">
    <source>
        <dbReference type="ARBA" id="ARBA00022327"/>
    </source>
</evidence>
<dbReference type="EMBL" id="OY660874">
    <property type="protein sequence ID" value="CAJ1066802.1"/>
    <property type="molecule type" value="Genomic_DNA"/>
</dbReference>
<accession>A0AAV1FYW5</accession>
<protein>
    <recommendedName>
        <fullName evidence="3">Coiled-coil domain-containing protein 172</fullName>
    </recommendedName>
</protein>
<gene>
    <name evidence="7" type="ORF">XNOV1_A035100</name>
</gene>
<feature type="coiled-coil region" evidence="6">
    <location>
        <begin position="31"/>
        <end position="157"/>
    </location>
</feature>
<dbReference type="PANTHER" id="PTHR22419">
    <property type="entry name" value="COILED-COIL DOMAIN-CONTAINING PROTEIN 172"/>
    <property type="match status" value="1"/>
</dbReference>
<organism evidence="7 8">
    <name type="scientific">Xyrichtys novacula</name>
    <name type="common">Pearly razorfish</name>
    <name type="synonym">Hemipteronotus novacula</name>
    <dbReference type="NCBI Taxonomy" id="13765"/>
    <lineage>
        <taxon>Eukaryota</taxon>
        <taxon>Metazoa</taxon>
        <taxon>Chordata</taxon>
        <taxon>Craniata</taxon>
        <taxon>Vertebrata</taxon>
        <taxon>Euteleostomi</taxon>
        <taxon>Actinopterygii</taxon>
        <taxon>Neopterygii</taxon>
        <taxon>Teleostei</taxon>
        <taxon>Neoteleostei</taxon>
        <taxon>Acanthomorphata</taxon>
        <taxon>Eupercaria</taxon>
        <taxon>Labriformes</taxon>
        <taxon>Labridae</taxon>
        <taxon>Xyrichtys</taxon>
    </lineage>
</organism>
<dbReference type="GO" id="GO:0005737">
    <property type="term" value="C:cytoplasm"/>
    <property type="evidence" value="ECO:0007669"/>
    <property type="project" value="UniProtKB-SubCell"/>
</dbReference>
<keyword evidence="5 6" id="KW-0175">Coiled coil</keyword>
<reference evidence="7" key="1">
    <citation type="submission" date="2023-08" db="EMBL/GenBank/DDBJ databases">
        <authorList>
            <person name="Alioto T."/>
            <person name="Alioto T."/>
            <person name="Gomez Garrido J."/>
        </authorList>
    </citation>
    <scope>NUCLEOTIDE SEQUENCE</scope>
</reference>
<proteinExistence type="inferred from homology"/>
<evidence type="ECO:0000313" key="8">
    <source>
        <dbReference type="Proteomes" id="UP001178508"/>
    </source>
</evidence>
<dbReference type="Proteomes" id="UP001178508">
    <property type="component" value="Chromosome 11"/>
</dbReference>
<evidence type="ECO:0000256" key="6">
    <source>
        <dbReference type="SAM" id="Coils"/>
    </source>
</evidence>
<evidence type="ECO:0000256" key="4">
    <source>
        <dbReference type="ARBA" id="ARBA00022490"/>
    </source>
</evidence>
<comment type="subcellular location">
    <subcellularLocation>
        <location evidence="1">Cytoplasm</location>
    </subcellularLocation>
</comment>
<dbReference type="AlphaFoldDB" id="A0AAV1FYW5"/>
<dbReference type="PANTHER" id="PTHR22419:SF2">
    <property type="entry name" value="COILED-COIL DOMAIN-CONTAINING PROTEIN 172"/>
    <property type="match status" value="1"/>
</dbReference>